<protein>
    <submittedName>
        <fullName evidence="1">Uncharacterized protein</fullName>
    </submittedName>
</protein>
<accession>A0A0E9UF88</accession>
<dbReference type="EMBL" id="GBXM01044954">
    <property type="protein sequence ID" value="JAH63623.1"/>
    <property type="molecule type" value="Transcribed_RNA"/>
</dbReference>
<name>A0A0E9UF88_ANGAN</name>
<organism evidence="1">
    <name type="scientific">Anguilla anguilla</name>
    <name type="common">European freshwater eel</name>
    <name type="synonym">Muraena anguilla</name>
    <dbReference type="NCBI Taxonomy" id="7936"/>
    <lineage>
        <taxon>Eukaryota</taxon>
        <taxon>Metazoa</taxon>
        <taxon>Chordata</taxon>
        <taxon>Craniata</taxon>
        <taxon>Vertebrata</taxon>
        <taxon>Euteleostomi</taxon>
        <taxon>Actinopterygii</taxon>
        <taxon>Neopterygii</taxon>
        <taxon>Teleostei</taxon>
        <taxon>Anguilliformes</taxon>
        <taxon>Anguillidae</taxon>
        <taxon>Anguilla</taxon>
    </lineage>
</organism>
<dbReference type="AlphaFoldDB" id="A0A0E9UF88"/>
<reference evidence="1" key="1">
    <citation type="submission" date="2014-11" db="EMBL/GenBank/DDBJ databases">
        <authorList>
            <person name="Amaro Gonzalez C."/>
        </authorList>
    </citation>
    <scope>NUCLEOTIDE SEQUENCE</scope>
</reference>
<reference evidence="1" key="2">
    <citation type="journal article" date="2015" name="Fish Shellfish Immunol.">
        <title>Early steps in the European eel (Anguilla anguilla)-Vibrio vulnificus interaction in the gills: Role of the RtxA13 toxin.</title>
        <authorList>
            <person name="Callol A."/>
            <person name="Pajuelo D."/>
            <person name="Ebbesson L."/>
            <person name="Teles M."/>
            <person name="MacKenzie S."/>
            <person name="Amaro C."/>
        </authorList>
    </citation>
    <scope>NUCLEOTIDE SEQUENCE</scope>
</reference>
<proteinExistence type="predicted"/>
<evidence type="ECO:0000313" key="1">
    <source>
        <dbReference type="EMBL" id="JAH63623.1"/>
    </source>
</evidence>
<sequence length="31" mass="3530">MPVVLLKLFNMAASIYVLCKRRNPVPEIKVS</sequence>